<dbReference type="Gene3D" id="2.40.50.100">
    <property type="match status" value="1"/>
</dbReference>
<evidence type="ECO:0000256" key="3">
    <source>
        <dbReference type="SAM" id="Phobius"/>
    </source>
</evidence>
<dbReference type="GO" id="GO:0022857">
    <property type="term" value="F:transmembrane transporter activity"/>
    <property type="evidence" value="ECO:0007669"/>
    <property type="project" value="InterPro"/>
</dbReference>
<dbReference type="Gene3D" id="2.40.420.20">
    <property type="match status" value="1"/>
</dbReference>
<evidence type="ECO:0000256" key="2">
    <source>
        <dbReference type="ARBA" id="ARBA00009477"/>
    </source>
</evidence>
<keyword evidence="3" id="KW-0472">Membrane</keyword>
<dbReference type="GO" id="GO:0005886">
    <property type="term" value="C:plasma membrane"/>
    <property type="evidence" value="ECO:0007669"/>
    <property type="project" value="TreeGrafter"/>
</dbReference>
<dbReference type="PANTHER" id="PTHR30158:SF10">
    <property type="entry name" value="CATION EFFLUX PUMP"/>
    <property type="match status" value="1"/>
</dbReference>
<reference evidence="8 9" key="1">
    <citation type="submission" date="2019-02" db="EMBL/GenBank/DDBJ databases">
        <title>Aquabacterium sp. strain KMB7.</title>
        <authorList>
            <person name="Chen W.-M."/>
        </authorList>
    </citation>
    <scope>NUCLEOTIDE SEQUENCE [LARGE SCALE GENOMIC DNA]</scope>
    <source>
        <strain evidence="8 9">KMB7</strain>
    </source>
</reference>
<accession>A0A4Q9GZF5</accession>
<evidence type="ECO:0000259" key="6">
    <source>
        <dbReference type="Pfam" id="PF25944"/>
    </source>
</evidence>
<comment type="subcellular location">
    <subcellularLocation>
        <location evidence="1">Cell envelope</location>
    </subcellularLocation>
</comment>
<dbReference type="AlphaFoldDB" id="A0A4Q9GZF5"/>
<sequence length="406" mass="42688">MPKHTAIDRSEAHASRRQAWGVLAVFATLGATGLLVGCGPEQTAQAAASAAPPATPVSVAAVVARPVADEREFSGRIEAVDRAEIRPRVAGTVERVRFKAGSLVRKGDVLFTIDPRAYQAEVNRLDAAAASSKARADLAQTELLRARRLLDDNAIAQKDHDERAANARQLLATAKADEAALSAARLNLEWTQVRAPFDGRVGKAEVTEGNLVNGNQVLTTLVSANPVYVSFNGDEATYLQLGQLARRNPGALKVNVGLAHEPGFPHPGKLEFVDNQIDPQTGSLRLRAIVDNKDGLLTPGLFARVKLGTEAGGVPASLVAEKAVGTDQNRKFVYVVGANNQTEYRAVQLGATVGELRVVTAGLKAGERVIVDGLQRVRPGAPVAPQVVPMESATASGPAASQAAAK</sequence>
<evidence type="ECO:0000259" key="7">
    <source>
        <dbReference type="Pfam" id="PF25967"/>
    </source>
</evidence>
<dbReference type="NCBIfam" id="TIGR01730">
    <property type="entry name" value="RND_mfp"/>
    <property type="match status" value="1"/>
</dbReference>
<dbReference type="GO" id="GO:0046677">
    <property type="term" value="P:response to antibiotic"/>
    <property type="evidence" value="ECO:0007669"/>
    <property type="project" value="TreeGrafter"/>
</dbReference>
<dbReference type="InterPro" id="IPR058626">
    <property type="entry name" value="MdtA-like_b-barrel"/>
</dbReference>
<dbReference type="Pfam" id="PF25917">
    <property type="entry name" value="BSH_RND"/>
    <property type="match status" value="1"/>
</dbReference>
<comment type="caution">
    <text evidence="8">The sequence shown here is derived from an EMBL/GenBank/DDBJ whole genome shotgun (WGS) entry which is preliminary data.</text>
</comment>
<protein>
    <submittedName>
        <fullName evidence="8">Efflux RND transporter periplasmic adaptor subunit</fullName>
    </submittedName>
</protein>
<feature type="transmembrane region" description="Helical" evidence="3">
    <location>
        <begin position="20"/>
        <end position="37"/>
    </location>
</feature>
<dbReference type="OrthoDB" id="9783047at2"/>
<keyword evidence="3" id="KW-0812">Transmembrane</keyword>
<dbReference type="InterPro" id="IPR058627">
    <property type="entry name" value="MdtA-like_C"/>
</dbReference>
<dbReference type="Gene3D" id="1.10.287.470">
    <property type="entry name" value="Helix hairpin bin"/>
    <property type="match status" value="1"/>
</dbReference>
<evidence type="ECO:0000256" key="1">
    <source>
        <dbReference type="ARBA" id="ARBA00004196"/>
    </source>
</evidence>
<proteinExistence type="inferred from homology"/>
<dbReference type="GO" id="GO:0030313">
    <property type="term" value="C:cell envelope"/>
    <property type="evidence" value="ECO:0007669"/>
    <property type="project" value="UniProtKB-SubCell"/>
</dbReference>
<dbReference type="PANTHER" id="PTHR30158">
    <property type="entry name" value="ACRA/E-RELATED COMPONENT OF DRUG EFFLUX TRANSPORTER"/>
    <property type="match status" value="1"/>
</dbReference>
<keyword evidence="9" id="KW-1185">Reference proteome</keyword>
<feature type="domain" description="Multidrug resistance protein MdtA-like C-terminal permuted SH3" evidence="7">
    <location>
        <begin position="321"/>
        <end position="376"/>
    </location>
</feature>
<dbReference type="InterPro" id="IPR058625">
    <property type="entry name" value="MdtA-like_BSH"/>
</dbReference>
<gene>
    <name evidence="8" type="ORF">EYS42_09250</name>
</gene>
<dbReference type="Proteomes" id="UP000292120">
    <property type="component" value="Unassembled WGS sequence"/>
</dbReference>
<dbReference type="InterPro" id="IPR058624">
    <property type="entry name" value="MdtA-like_HH"/>
</dbReference>
<dbReference type="Pfam" id="PF25876">
    <property type="entry name" value="HH_MFP_RND"/>
    <property type="match status" value="1"/>
</dbReference>
<dbReference type="Pfam" id="PF25967">
    <property type="entry name" value="RND-MFP_C"/>
    <property type="match status" value="1"/>
</dbReference>
<feature type="domain" description="Multidrug resistance protein MdtA-like alpha-helical hairpin" evidence="4">
    <location>
        <begin position="124"/>
        <end position="191"/>
    </location>
</feature>
<evidence type="ECO:0000259" key="5">
    <source>
        <dbReference type="Pfam" id="PF25917"/>
    </source>
</evidence>
<feature type="domain" description="Multidrug resistance protein MdtA-like barrel-sandwich hybrid" evidence="5">
    <location>
        <begin position="82"/>
        <end position="221"/>
    </location>
</feature>
<keyword evidence="3" id="KW-1133">Transmembrane helix</keyword>
<dbReference type="Gene3D" id="2.40.30.170">
    <property type="match status" value="1"/>
</dbReference>
<evidence type="ECO:0000259" key="4">
    <source>
        <dbReference type="Pfam" id="PF25876"/>
    </source>
</evidence>
<organism evidence="8 9">
    <name type="scientific">Aquabacterium lacunae</name>
    <dbReference type="NCBI Taxonomy" id="2528630"/>
    <lineage>
        <taxon>Bacteria</taxon>
        <taxon>Pseudomonadati</taxon>
        <taxon>Pseudomonadota</taxon>
        <taxon>Betaproteobacteria</taxon>
        <taxon>Burkholderiales</taxon>
        <taxon>Aquabacterium</taxon>
    </lineage>
</organism>
<evidence type="ECO:0000313" key="9">
    <source>
        <dbReference type="Proteomes" id="UP000292120"/>
    </source>
</evidence>
<comment type="similarity">
    <text evidence="2">Belongs to the membrane fusion protein (MFP) (TC 8.A.1) family.</text>
</comment>
<dbReference type="EMBL" id="SIXI01000003">
    <property type="protein sequence ID" value="TBO31410.1"/>
    <property type="molecule type" value="Genomic_DNA"/>
</dbReference>
<evidence type="ECO:0000313" key="8">
    <source>
        <dbReference type="EMBL" id="TBO31410.1"/>
    </source>
</evidence>
<feature type="domain" description="Multidrug resistance protein MdtA-like beta-barrel" evidence="6">
    <location>
        <begin position="226"/>
        <end position="307"/>
    </location>
</feature>
<dbReference type="Pfam" id="PF25944">
    <property type="entry name" value="Beta-barrel_RND"/>
    <property type="match status" value="1"/>
</dbReference>
<name>A0A4Q9GZF5_9BURK</name>
<dbReference type="InterPro" id="IPR006143">
    <property type="entry name" value="RND_pump_MFP"/>
</dbReference>
<dbReference type="FunFam" id="2.40.420.20:FF:000001">
    <property type="entry name" value="Efflux RND transporter periplasmic adaptor subunit"/>
    <property type="match status" value="1"/>
</dbReference>
<dbReference type="SUPFAM" id="SSF111369">
    <property type="entry name" value="HlyD-like secretion proteins"/>
    <property type="match status" value="1"/>
</dbReference>
<dbReference type="RefSeq" id="WP_130967864.1">
    <property type="nucleotide sequence ID" value="NZ_SIXI01000003.1"/>
</dbReference>